<evidence type="ECO:0000313" key="1">
    <source>
        <dbReference type="EMBL" id="CAG9938607.1"/>
    </source>
</evidence>
<dbReference type="Proteomes" id="UP000836387">
    <property type="component" value="Unassembled WGS sequence"/>
</dbReference>
<dbReference type="EMBL" id="CADEHS020000003">
    <property type="protein sequence ID" value="CAG9938607.1"/>
    <property type="molecule type" value="Genomic_DNA"/>
</dbReference>
<comment type="caution">
    <text evidence="1">The sequence shown here is derived from an EMBL/GenBank/DDBJ whole genome shotgun (WGS) entry which is preliminary data.</text>
</comment>
<reference evidence="1" key="2">
    <citation type="submission" date="2021-10" db="EMBL/GenBank/DDBJ databases">
        <authorList>
            <person name="Piombo E."/>
        </authorList>
    </citation>
    <scope>NUCLEOTIDE SEQUENCE</scope>
</reference>
<proteinExistence type="predicted"/>
<name>A0ACA9TCH6_BIOOC</name>
<evidence type="ECO:0000313" key="2">
    <source>
        <dbReference type="Proteomes" id="UP000836387"/>
    </source>
</evidence>
<gene>
    <name evidence="1" type="ORF">CRV2_00007034</name>
</gene>
<organism evidence="1 2">
    <name type="scientific">Clonostachys rosea f. rosea IK726</name>
    <dbReference type="NCBI Taxonomy" id="1349383"/>
    <lineage>
        <taxon>Eukaryota</taxon>
        <taxon>Fungi</taxon>
        <taxon>Dikarya</taxon>
        <taxon>Ascomycota</taxon>
        <taxon>Pezizomycotina</taxon>
        <taxon>Sordariomycetes</taxon>
        <taxon>Hypocreomycetidae</taxon>
        <taxon>Hypocreales</taxon>
        <taxon>Bionectriaceae</taxon>
        <taxon>Clonostachys</taxon>
    </lineage>
</organism>
<keyword evidence="2" id="KW-1185">Reference proteome</keyword>
<reference evidence="1" key="1">
    <citation type="submission" date="2020-04" db="EMBL/GenBank/DDBJ databases">
        <authorList>
            <person name="Broberg M."/>
        </authorList>
    </citation>
    <scope>NUCLEOTIDE SEQUENCE</scope>
</reference>
<protein>
    <submittedName>
        <fullName evidence="1">Uncharacterized protein</fullName>
    </submittedName>
</protein>
<sequence>MHTAEAKLYTNPASTINLFTCTDACNRPDQSIMGSKTKKGAGRKATDPANASTHDERDDEPHSAPIEDDQPLFFYMPNEKYGEFCQWYKAKFSVSKARIAQLVDHPSYTEGTSNPDSEELIWFNCAEQFMMYCKSARFGDMERQNRVLASDSPKEQKALGKGTIGFTDESWDQVKRQVVEEGNMAKFGQNRHLRGKLLSTGDRMLCEAAGRDRVWGIGYTAKHAMNFQDHWGENLLGQALMAVRGRLREQSLGYQSWEEGGEGAS</sequence>
<accession>A0ACA9TCH6</accession>